<organism evidence="1 2">
    <name type="scientific">Vigna angularis var. angularis</name>
    <dbReference type="NCBI Taxonomy" id="157739"/>
    <lineage>
        <taxon>Eukaryota</taxon>
        <taxon>Viridiplantae</taxon>
        <taxon>Streptophyta</taxon>
        <taxon>Embryophyta</taxon>
        <taxon>Tracheophyta</taxon>
        <taxon>Spermatophyta</taxon>
        <taxon>Magnoliopsida</taxon>
        <taxon>eudicotyledons</taxon>
        <taxon>Gunneridae</taxon>
        <taxon>Pentapetalae</taxon>
        <taxon>rosids</taxon>
        <taxon>fabids</taxon>
        <taxon>Fabales</taxon>
        <taxon>Fabaceae</taxon>
        <taxon>Papilionoideae</taxon>
        <taxon>50 kb inversion clade</taxon>
        <taxon>NPAAA clade</taxon>
        <taxon>indigoferoid/millettioid clade</taxon>
        <taxon>Phaseoleae</taxon>
        <taxon>Vigna</taxon>
    </lineage>
</organism>
<accession>A0A0S3SHC4</accession>
<dbReference type="EMBL" id="AP015040">
    <property type="protein sequence ID" value="BAT92203.1"/>
    <property type="molecule type" value="Genomic_DNA"/>
</dbReference>
<gene>
    <name evidence="1" type="primary">Vigan.07G088200</name>
    <name evidence="1" type="ORF">VIGAN_07088200</name>
</gene>
<protein>
    <submittedName>
        <fullName evidence="1">Uncharacterized protein</fullName>
    </submittedName>
</protein>
<proteinExistence type="predicted"/>
<evidence type="ECO:0000313" key="1">
    <source>
        <dbReference type="EMBL" id="BAT92203.1"/>
    </source>
</evidence>
<dbReference type="AlphaFoldDB" id="A0A0S3SHC4"/>
<evidence type="ECO:0000313" key="2">
    <source>
        <dbReference type="Proteomes" id="UP000291084"/>
    </source>
</evidence>
<dbReference type="Proteomes" id="UP000291084">
    <property type="component" value="Chromosome 7"/>
</dbReference>
<name>A0A0S3SHC4_PHAAN</name>
<sequence>MHRSLCHQRRPWCRCINRWPRHTWRIWRGRFLRRRWRRWRRLLHWRRRRRWVGVGRRRRGWICNRNGWWGRGVLKGGRWGWWIEIGGGDCRWK</sequence>
<reference evidence="1 2" key="1">
    <citation type="journal article" date="2015" name="Sci. Rep.">
        <title>The power of single molecule real-time sequencing technology in the de novo assembly of a eukaryotic genome.</title>
        <authorList>
            <person name="Sakai H."/>
            <person name="Naito K."/>
            <person name="Ogiso-Tanaka E."/>
            <person name="Takahashi Y."/>
            <person name="Iseki K."/>
            <person name="Muto C."/>
            <person name="Satou K."/>
            <person name="Teruya K."/>
            <person name="Shiroma A."/>
            <person name="Shimoji M."/>
            <person name="Hirano T."/>
            <person name="Itoh T."/>
            <person name="Kaga A."/>
            <person name="Tomooka N."/>
        </authorList>
    </citation>
    <scope>NUCLEOTIDE SEQUENCE [LARGE SCALE GENOMIC DNA]</scope>
    <source>
        <strain evidence="2">cv. Shumari</strain>
    </source>
</reference>
<keyword evidence="2" id="KW-1185">Reference proteome</keyword>